<dbReference type="PANTHER" id="PTHR13604:SF0">
    <property type="entry name" value="ABASIC SITE PROCESSING PROTEIN HMCES"/>
    <property type="match status" value="1"/>
</dbReference>
<proteinExistence type="inferred from homology"/>
<evidence type="ECO:0000256" key="6">
    <source>
        <dbReference type="ARBA" id="ARBA00023125"/>
    </source>
</evidence>
<dbReference type="EC" id="3.4.-.-" evidence="8"/>
<evidence type="ECO:0000256" key="1">
    <source>
        <dbReference type="ARBA" id="ARBA00008136"/>
    </source>
</evidence>
<sequence length="224" mass="25687">MCYSMLIEQDLKNLEIEFDAEVDQDAFSRYASMTQRDSKKYKIIAENPRIYPNYFAPIVTMRRGKRIVTPMRYRVRPSGSQSEVPSKYNMFNARIDSLLNRKSWRPLIMKQHGIVMVQSFFEWVTSKGKKEVIQISPSSKTFMAVPVIYDRWVSPDGGEGYASFAVITRAPPPEVIAAGHDRCPVWLSRSLYKPWLEPTGMAEDLIAKIDQENPEPLDSQAATP</sequence>
<name>A0A1Y6B805_9BACT</name>
<evidence type="ECO:0000256" key="2">
    <source>
        <dbReference type="ARBA" id="ARBA00022670"/>
    </source>
</evidence>
<evidence type="ECO:0000313" key="10">
    <source>
        <dbReference type="Proteomes" id="UP000192907"/>
    </source>
</evidence>
<evidence type="ECO:0000256" key="4">
    <source>
        <dbReference type="ARBA" id="ARBA00022801"/>
    </source>
</evidence>
<dbReference type="GO" id="GO:0003697">
    <property type="term" value="F:single-stranded DNA binding"/>
    <property type="evidence" value="ECO:0007669"/>
    <property type="project" value="InterPro"/>
</dbReference>
<keyword evidence="5" id="KW-0190">Covalent protein-DNA linkage</keyword>
<dbReference type="GO" id="GO:0006508">
    <property type="term" value="P:proteolysis"/>
    <property type="evidence" value="ECO:0007669"/>
    <property type="project" value="UniProtKB-KW"/>
</dbReference>
<dbReference type="Gene3D" id="3.90.1680.10">
    <property type="entry name" value="SOS response associated peptidase-like"/>
    <property type="match status" value="1"/>
</dbReference>
<evidence type="ECO:0000256" key="8">
    <source>
        <dbReference type="RuleBase" id="RU364100"/>
    </source>
</evidence>
<gene>
    <name evidence="9" type="ORF">SAMN06296036_102387</name>
</gene>
<keyword evidence="4 8" id="KW-0378">Hydrolase</keyword>
<evidence type="ECO:0000256" key="5">
    <source>
        <dbReference type="ARBA" id="ARBA00023124"/>
    </source>
</evidence>
<comment type="similarity">
    <text evidence="1 8">Belongs to the SOS response-associated peptidase family.</text>
</comment>
<dbReference type="InterPro" id="IPR036590">
    <property type="entry name" value="SRAP-like"/>
</dbReference>
<protein>
    <recommendedName>
        <fullName evidence="8">Abasic site processing protein</fullName>
        <ecNumber evidence="8">3.4.-.-</ecNumber>
    </recommendedName>
</protein>
<dbReference type="Proteomes" id="UP000192907">
    <property type="component" value="Unassembled WGS sequence"/>
</dbReference>
<keyword evidence="7" id="KW-0456">Lyase</keyword>
<dbReference type="GO" id="GO:0106300">
    <property type="term" value="P:protein-DNA covalent cross-linking repair"/>
    <property type="evidence" value="ECO:0007669"/>
    <property type="project" value="InterPro"/>
</dbReference>
<organism evidence="9 10">
    <name type="scientific">Pseudobacteriovorax antillogorgiicola</name>
    <dbReference type="NCBI Taxonomy" id="1513793"/>
    <lineage>
        <taxon>Bacteria</taxon>
        <taxon>Pseudomonadati</taxon>
        <taxon>Bdellovibrionota</taxon>
        <taxon>Oligoflexia</taxon>
        <taxon>Oligoflexales</taxon>
        <taxon>Pseudobacteriovoracaceae</taxon>
        <taxon>Pseudobacteriovorax</taxon>
    </lineage>
</organism>
<keyword evidence="10" id="KW-1185">Reference proteome</keyword>
<dbReference type="GO" id="GO:0008233">
    <property type="term" value="F:peptidase activity"/>
    <property type="evidence" value="ECO:0007669"/>
    <property type="project" value="UniProtKB-KW"/>
</dbReference>
<dbReference type="PANTHER" id="PTHR13604">
    <property type="entry name" value="DC12-RELATED"/>
    <property type="match status" value="1"/>
</dbReference>
<dbReference type="EMBL" id="FWZT01000002">
    <property type="protein sequence ID" value="SME97786.1"/>
    <property type="molecule type" value="Genomic_DNA"/>
</dbReference>
<evidence type="ECO:0000256" key="7">
    <source>
        <dbReference type="ARBA" id="ARBA00023239"/>
    </source>
</evidence>
<keyword evidence="2 8" id="KW-0645">Protease</keyword>
<dbReference type="RefSeq" id="WP_132315008.1">
    <property type="nucleotide sequence ID" value="NZ_FWZT01000002.1"/>
</dbReference>
<evidence type="ECO:0000256" key="3">
    <source>
        <dbReference type="ARBA" id="ARBA00022763"/>
    </source>
</evidence>
<dbReference type="AlphaFoldDB" id="A0A1Y6B805"/>
<keyword evidence="3" id="KW-0227">DNA damage</keyword>
<dbReference type="Pfam" id="PF02586">
    <property type="entry name" value="SRAP"/>
    <property type="match status" value="1"/>
</dbReference>
<accession>A0A1Y6B805</accession>
<keyword evidence="6" id="KW-0238">DNA-binding</keyword>
<dbReference type="STRING" id="1513793.SAMN06296036_102387"/>
<dbReference type="OrthoDB" id="107650at2"/>
<evidence type="ECO:0000313" key="9">
    <source>
        <dbReference type="EMBL" id="SME97786.1"/>
    </source>
</evidence>
<reference evidence="10" key="1">
    <citation type="submission" date="2017-04" db="EMBL/GenBank/DDBJ databases">
        <authorList>
            <person name="Varghese N."/>
            <person name="Submissions S."/>
        </authorList>
    </citation>
    <scope>NUCLEOTIDE SEQUENCE [LARGE SCALE GENOMIC DNA]</scope>
    <source>
        <strain evidence="10">RKEM611</strain>
    </source>
</reference>
<dbReference type="SUPFAM" id="SSF143081">
    <property type="entry name" value="BB1717-like"/>
    <property type="match status" value="1"/>
</dbReference>
<dbReference type="GO" id="GO:0016829">
    <property type="term" value="F:lyase activity"/>
    <property type="evidence" value="ECO:0007669"/>
    <property type="project" value="UniProtKB-KW"/>
</dbReference>
<dbReference type="InterPro" id="IPR003738">
    <property type="entry name" value="SRAP"/>
</dbReference>